<dbReference type="NCBIfam" id="NF047658">
    <property type="entry name" value="HYC_CC_PP"/>
    <property type="match status" value="1"/>
</dbReference>
<proteinExistence type="predicted"/>
<evidence type="ECO:0000256" key="1">
    <source>
        <dbReference type="SAM" id="SignalP"/>
    </source>
</evidence>
<feature type="chain" id="PRO_5020823519" description="Secreted protein" evidence="1">
    <location>
        <begin position="26"/>
        <end position="139"/>
    </location>
</feature>
<keyword evidence="1" id="KW-0732">Signal</keyword>
<keyword evidence="3" id="KW-1185">Reference proteome</keyword>
<feature type="signal peptide" evidence="1">
    <location>
        <begin position="1"/>
        <end position="25"/>
    </location>
</feature>
<dbReference type="OrthoDB" id="1493875at2"/>
<dbReference type="Proteomes" id="UP000295468">
    <property type="component" value="Unassembled WGS sequence"/>
</dbReference>
<reference evidence="2 3" key="1">
    <citation type="submission" date="2019-03" db="EMBL/GenBank/DDBJ databases">
        <title>Genomic Encyclopedia of Archaeal and Bacterial Type Strains, Phase II (KMG-II): from individual species to whole genera.</title>
        <authorList>
            <person name="Goeker M."/>
        </authorList>
    </citation>
    <scope>NUCLEOTIDE SEQUENCE [LARGE SCALE GENOMIC DNA]</scope>
    <source>
        <strain evidence="2 3">DSM 18435</strain>
    </source>
</reference>
<dbReference type="AlphaFoldDB" id="A0A4R6TU26"/>
<dbReference type="Pfam" id="PF26622">
    <property type="entry name" value="DUF8199"/>
    <property type="match status" value="1"/>
</dbReference>
<gene>
    <name evidence="2" type="ORF">CLV82_0276</name>
</gene>
<dbReference type="EMBL" id="SNYI01000001">
    <property type="protein sequence ID" value="TDQ32448.1"/>
    <property type="molecule type" value="Genomic_DNA"/>
</dbReference>
<dbReference type="InterPro" id="IPR058060">
    <property type="entry name" value="HYC_CC_PP"/>
</dbReference>
<evidence type="ECO:0008006" key="4">
    <source>
        <dbReference type="Google" id="ProtNLM"/>
    </source>
</evidence>
<dbReference type="InterPro" id="IPR058512">
    <property type="entry name" value="DUF8199"/>
</dbReference>
<organism evidence="2 3">
    <name type="scientific">Zeaxanthinibacter enoshimensis</name>
    <dbReference type="NCBI Taxonomy" id="392009"/>
    <lineage>
        <taxon>Bacteria</taxon>
        <taxon>Pseudomonadati</taxon>
        <taxon>Bacteroidota</taxon>
        <taxon>Flavobacteriia</taxon>
        <taxon>Flavobacteriales</taxon>
        <taxon>Flavobacteriaceae</taxon>
        <taxon>Zeaxanthinibacter</taxon>
    </lineage>
</organism>
<sequence>MKQAFHKILSISMAFVVMFSTMSFTVDMHYCGDNLVDFSLFSKAEGCGMEKAQPTKTCENPKMTEKSCCTDQQIVKEGKDDLKISFDTLSFEQQTFVAAFTYSYINLFEVTESEEVPFNDYPRPFVKRDVQVLHQTFLI</sequence>
<name>A0A4R6TU26_9FLAO</name>
<accession>A0A4R6TU26</accession>
<comment type="caution">
    <text evidence="2">The sequence shown here is derived from an EMBL/GenBank/DDBJ whole genome shotgun (WGS) entry which is preliminary data.</text>
</comment>
<protein>
    <recommendedName>
        <fullName evidence="4">Secreted protein</fullName>
    </recommendedName>
</protein>
<dbReference type="RefSeq" id="WP_133642510.1">
    <property type="nucleotide sequence ID" value="NZ_SNYI01000001.1"/>
</dbReference>
<evidence type="ECO:0000313" key="2">
    <source>
        <dbReference type="EMBL" id="TDQ32448.1"/>
    </source>
</evidence>
<evidence type="ECO:0000313" key="3">
    <source>
        <dbReference type="Proteomes" id="UP000295468"/>
    </source>
</evidence>